<dbReference type="CDD" id="cd01948">
    <property type="entry name" value="EAL"/>
    <property type="match status" value="1"/>
</dbReference>
<dbReference type="Proteomes" id="UP000724672">
    <property type="component" value="Unassembled WGS sequence"/>
</dbReference>
<dbReference type="InterPro" id="IPR043128">
    <property type="entry name" value="Rev_trsase/Diguanyl_cyclase"/>
</dbReference>
<feature type="transmembrane region" description="Helical" evidence="1">
    <location>
        <begin position="106"/>
        <end position="123"/>
    </location>
</feature>
<protein>
    <submittedName>
        <fullName evidence="4">Bifunctional diguanylate cyclase/phosphodiesterase</fullName>
    </submittedName>
</protein>
<dbReference type="PROSITE" id="PS50887">
    <property type="entry name" value="GGDEF"/>
    <property type="match status" value="1"/>
</dbReference>
<sequence length="776" mass="89203">MKQITSFKKAIIMTITFLLLYIFFINKMNMSLDTSNPIRKIYFITTPLLTSLYMFGVYKRNIGKKKYFWLIVLIGNLLYSIGMSFHSLSGFSYTNQQNIIQGLSNLLFAVAVILFIVGFLILLQAQKQKVYITQLFIDNLIVLSVIITVGWFYLVERGSILVNLTMEELAIPLIFTSIQMSGVYTLFSIAITENKRKINKSLIIALISLSVHTTMNFLFMAINILNSSTSIFVDILWGVSLIGVGLSGLYPQQDDKLNEKSYMYRKILLFFLEIMPYFSVLLIIVIGILNWPNELPIIICGGIVITLLSLRQVINRLEKNGLINELEEKINDRTKNLQIKTKELEYLANRDNLTGLKNRRSLLDEVDQVLIEARNTGKKVGVLFIDIDDFKYINDILGHSGGDKLLMEVSKKFTENIDQERHQVFRNSGDEFVIILDNISNREDLKNFIEDFQMEICKDIVIDGYKIPISVSIGVAIYPVHGNNRESLLKAADVAMYETKKKGKHGFSIYNDSMAHHHNKKIRFKNDIDKAIEEKQFQLYYQPQYNLNAEKVVAVEALIRWIHPKKGFISPTDFIDIAEQTGQIHPIGKWVLQEACEQLKIWQDRGLAWKVSVNISPKQLFKDDFIELVFNIISETNIDPKYLELEITENIYINGEYSIMKLRKLKELGVSLAIDDFGTGYSSLQYLKELPIDVIKIDKLFIDGILNNLNDLSIIKGIITMAKTLDLKIIAEGVEIEKQMEVLKYLGCDMIQGYIIEKPIPINELEERYLHNKKMT</sequence>
<feature type="transmembrane region" description="Helical" evidence="1">
    <location>
        <begin position="67"/>
        <end position="86"/>
    </location>
</feature>
<evidence type="ECO:0000256" key="1">
    <source>
        <dbReference type="SAM" id="Phobius"/>
    </source>
</evidence>
<dbReference type="SUPFAM" id="SSF55073">
    <property type="entry name" value="Nucleotide cyclase"/>
    <property type="match status" value="1"/>
</dbReference>
<keyword evidence="1" id="KW-0812">Transmembrane</keyword>
<dbReference type="RefSeq" id="WP_203366075.1">
    <property type="nucleotide sequence ID" value="NZ_WSFT01000028.1"/>
</dbReference>
<dbReference type="CDD" id="cd01949">
    <property type="entry name" value="GGDEF"/>
    <property type="match status" value="1"/>
</dbReference>
<dbReference type="InterPro" id="IPR000160">
    <property type="entry name" value="GGDEF_dom"/>
</dbReference>
<feature type="transmembrane region" description="Helical" evidence="1">
    <location>
        <begin position="202"/>
        <end position="225"/>
    </location>
</feature>
<evidence type="ECO:0000313" key="5">
    <source>
        <dbReference type="Proteomes" id="UP000724672"/>
    </source>
</evidence>
<feature type="transmembrane region" description="Helical" evidence="1">
    <location>
        <begin position="135"/>
        <end position="154"/>
    </location>
</feature>
<evidence type="ECO:0000313" key="4">
    <source>
        <dbReference type="EMBL" id="MBS4538155.1"/>
    </source>
</evidence>
<feature type="transmembrane region" description="Helical" evidence="1">
    <location>
        <begin position="7"/>
        <end position="25"/>
    </location>
</feature>
<dbReference type="EMBL" id="WSFT01000028">
    <property type="protein sequence ID" value="MBS4538155.1"/>
    <property type="molecule type" value="Genomic_DNA"/>
</dbReference>
<dbReference type="PANTHER" id="PTHR44757">
    <property type="entry name" value="DIGUANYLATE CYCLASE DGCP"/>
    <property type="match status" value="1"/>
</dbReference>
<evidence type="ECO:0000259" key="2">
    <source>
        <dbReference type="PROSITE" id="PS50883"/>
    </source>
</evidence>
<dbReference type="AlphaFoldDB" id="A0A942UUC4"/>
<dbReference type="Gene3D" id="3.30.70.270">
    <property type="match status" value="1"/>
</dbReference>
<dbReference type="PANTHER" id="PTHR44757:SF2">
    <property type="entry name" value="BIOFILM ARCHITECTURE MAINTENANCE PROTEIN MBAA"/>
    <property type="match status" value="1"/>
</dbReference>
<proteinExistence type="predicted"/>
<dbReference type="InterPro" id="IPR035919">
    <property type="entry name" value="EAL_sf"/>
</dbReference>
<organism evidence="4 5">
    <name type="scientific">Anaeromonas frigoriresistens</name>
    <dbReference type="NCBI Taxonomy" id="2683708"/>
    <lineage>
        <taxon>Bacteria</taxon>
        <taxon>Bacillati</taxon>
        <taxon>Bacillota</taxon>
        <taxon>Tissierellia</taxon>
        <taxon>Tissierellales</taxon>
        <taxon>Thermohalobacteraceae</taxon>
        <taxon>Anaeromonas</taxon>
    </lineage>
</organism>
<dbReference type="SUPFAM" id="SSF141868">
    <property type="entry name" value="EAL domain-like"/>
    <property type="match status" value="1"/>
</dbReference>
<accession>A0A942UUC4</accession>
<keyword evidence="1" id="KW-0472">Membrane</keyword>
<dbReference type="Gene3D" id="3.20.20.450">
    <property type="entry name" value="EAL domain"/>
    <property type="match status" value="1"/>
</dbReference>
<dbReference type="NCBIfam" id="TIGR00254">
    <property type="entry name" value="GGDEF"/>
    <property type="match status" value="1"/>
</dbReference>
<comment type="caution">
    <text evidence="4">The sequence shown here is derived from an EMBL/GenBank/DDBJ whole genome shotgun (WGS) entry which is preliminary data.</text>
</comment>
<feature type="domain" description="GGDEF" evidence="3">
    <location>
        <begin position="378"/>
        <end position="512"/>
    </location>
</feature>
<dbReference type="Pfam" id="PF00563">
    <property type="entry name" value="EAL"/>
    <property type="match status" value="1"/>
</dbReference>
<feature type="domain" description="EAL" evidence="2">
    <location>
        <begin position="521"/>
        <end position="773"/>
    </location>
</feature>
<dbReference type="InterPro" id="IPR052155">
    <property type="entry name" value="Biofilm_reg_signaling"/>
</dbReference>
<dbReference type="Pfam" id="PF00990">
    <property type="entry name" value="GGDEF"/>
    <property type="match status" value="1"/>
</dbReference>
<dbReference type="InterPro" id="IPR029787">
    <property type="entry name" value="Nucleotide_cyclase"/>
</dbReference>
<keyword evidence="1" id="KW-1133">Transmembrane helix</keyword>
<dbReference type="InterPro" id="IPR001633">
    <property type="entry name" value="EAL_dom"/>
</dbReference>
<feature type="transmembrane region" description="Helical" evidence="1">
    <location>
        <begin position="270"/>
        <end position="289"/>
    </location>
</feature>
<dbReference type="PROSITE" id="PS50883">
    <property type="entry name" value="EAL"/>
    <property type="match status" value="1"/>
</dbReference>
<reference evidence="4" key="1">
    <citation type="submission" date="2019-12" db="EMBL/GenBank/DDBJ databases">
        <title>Clostridiaceae gen. nov. sp. nov., isolated from sediment in Xinjiang, China.</title>
        <authorList>
            <person name="Zhang R."/>
        </authorList>
    </citation>
    <scope>NUCLEOTIDE SEQUENCE</scope>
    <source>
        <strain evidence="4">D2Q-11</strain>
    </source>
</reference>
<feature type="transmembrane region" description="Helical" evidence="1">
    <location>
        <begin position="37"/>
        <end position="55"/>
    </location>
</feature>
<name>A0A942UUC4_9FIRM</name>
<feature type="transmembrane region" description="Helical" evidence="1">
    <location>
        <begin position="231"/>
        <end position="250"/>
    </location>
</feature>
<gene>
    <name evidence="4" type="ORF">GOQ27_06755</name>
</gene>
<dbReference type="SMART" id="SM00267">
    <property type="entry name" value="GGDEF"/>
    <property type="match status" value="1"/>
</dbReference>
<keyword evidence="5" id="KW-1185">Reference proteome</keyword>
<evidence type="ECO:0000259" key="3">
    <source>
        <dbReference type="PROSITE" id="PS50887"/>
    </source>
</evidence>
<feature type="transmembrane region" description="Helical" evidence="1">
    <location>
        <begin position="169"/>
        <end position="190"/>
    </location>
</feature>
<dbReference type="SMART" id="SM00052">
    <property type="entry name" value="EAL"/>
    <property type="match status" value="1"/>
</dbReference>